<feature type="transmembrane region" description="Helical" evidence="1">
    <location>
        <begin position="348"/>
        <end position="367"/>
    </location>
</feature>
<accession>A0A379FTD0</accession>
<protein>
    <submittedName>
        <fullName evidence="2">Phage-related protein</fullName>
    </submittedName>
</protein>
<gene>
    <name evidence="2" type="ORF">NCTC11801_02914</name>
    <name evidence="3" type="ORF">NCTC11801_02977</name>
</gene>
<name>A0A379FTD0_PRORE</name>
<dbReference type="RefSeq" id="WP_115167484.1">
    <property type="nucleotide sequence ID" value="NZ_CP077317.1"/>
</dbReference>
<evidence type="ECO:0000313" key="3">
    <source>
        <dbReference type="EMBL" id="SUC32004.1"/>
    </source>
</evidence>
<keyword evidence="1" id="KW-0812">Transmembrane</keyword>
<dbReference type="EMBL" id="UGTZ01000001">
    <property type="protein sequence ID" value="SUC32004.1"/>
    <property type="molecule type" value="Genomic_DNA"/>
</dbReference>
<keyword evidence="1" id="KW-0472">Membrane</keyword>
<feature type="transmembrane region" description="Helical" evidence="1">
    <location>
        <begin position="226"/>
        <end position="246"/>
    </location>
</feature>
<organism evidence="2 4">
    <name type="scientific">Providencia rettgeri</name>
    <dbReference type="NCBI Taxonomy" id="587"/>
    <lineage>
        <taxon>Bacteria</taxon>
        <taxon>Pseudomonadati</taxon>
        <taxon>Pseudomonadota</taxon>
        <taxon>Gammaproteobacteria</taxon>
        <taxon>Enterobacterales</taxon>
        <taxon>Morganellaceae</taxon>
        <taxon>Providencia</taxon>
    </lineage>
</organism>
<dbReference type="EMBL" id="UGTZ01000001">
    <property type="protein sequence ID" value="SUC31941.1"/>
    <property type="molecule type" value="Genomic_DNA"/>
</dbReference>
<dbReference type="Proteomes" id="UP000254208">
    <property type="component" value="Unassembled WGS sequence"/>
</dbReference>
<evidence type="ECO:0000313" key="4">
    <source>
        <dbReference type="Proteomes" id="UP000254208"/>
    </source>
</evidence>
<dbReference type="AlphaFoldDB" id="A0A379FTD0"/>
<keyword evidence="1" id="KW-1133">Transmembrane helix</keyword>
<sequence>MEIEELLVAIGVDTSQAAKIKEVVVALGVAATQIANEANKVNKTLDAVGEQSIQSTEQATKKAKETGTNISKLKMLALGVSAVVGLATAKVLGFIDSSLAGAKALAKEKGALFKISEQELKQADEYQGAMKKTGLSIDSIKTKIALNLVPQLTSAANGFNRWLGANKELISEGLTEVIKWGAKIIQMVVNSVRAISLLIEKTIGWKAAMIALVAILAVVKRAMLMAFIMNPITWVIAGIAGLMLLLDDLMVYLDGGDALFGEFWGSCIGWIKTVKAWWSGLSSEFQSSLKLISAMFAATFGTNIFAAITKGSGLFGKALGLLFSPLSNLTKLLGIAGKAVIWLGRAMLMNPIGIVIGLVVGLGYVLYDLYQWLTTGESAFGSFWQAIADTWEKIKSFFKDGVKSILMSLGLSEDGAEKVVNAIGEVFSAIFALITSPFTSAWDFIKGLFSVWGDDSSSFTEKLGKTFSLVTDTIKKPFMIAFEFVEKYFNKLIGGIKDGIDSVKNFLGFGDEETATGTVGGNIAGSIVNASLQDPNLPNLASATTNNKSITVNQGDMHVQQSIVTGDPQKAASLTLDGLNKNGQKLAAKSLDSVLANGG</sequence>
<feature type="transmembrane region" description="Helical" evidence="1">
    <location>
        <begin position="203"/>
        <end position="219"/>
    </location>
</feature>
<evidence type="ECO:0000256" key="1">
    <source>
        <dbReference type="SAM" id="Phobius"/>
    </source>
</evidence>
<reference evidence="2 4" key="1">
    <citation type="submission" date="2018-06" db="EMBL/GenBank/DDBJ databases">
        <authorList>
            <consortium name="Pathogen Informatics"/>
            <person name="Doyle S."/>
        </authorList>
    </citation>
    <scope>NUCLEOTIDE SEQUENCE [LARGE SCALE GENOMIC DNA]</scope>
    <source>
        <strain evidence="2 4">NCTC11801</strain>
    </source>
</reference>
<evidence type="ECO:0000313" key="2">
    <source>
        <dbReference type="EMBL" id="SUC31941.1"/>
    </source>
</evidence>
<dbReference type="GeneID" id="93674910"/>
<proteinExistence type="predicted"/>
<feature type="transmembrane region" description="Helical" evidence="1">
    <location>
        <begin position="289"/>
        <end position="308"/>
    </location>
</feature>